<dbReference type="RefSeq" id="XP_009547083.1">
    <property type="nucleotide sequence ID" value="XM_009548788.1"/>
</dbReference>
<dbReference type="KEGG" id="hir:HETIRDRAFT_440289"/>
<dbReference type="AlphaFoldDB" id="W4K3E1"/>
<dbReference type="SUPFAM" id="SSF52047">
    <property type="entry name" value="RNI-like"/>
    <property type="match status" value="1"/>
</dbReference>
<evidence type="ECO:0000313" key="2">
    <source>
        <dbReference type="Proteomes" id="UP000030671"/>
    </source>
</evidence>
<reference evidence="1 2" key="1">
    <citation type="journal article" date="2012" name="New Phytol.">
        <title>Insight into trade-off between wood decay and parasitism from the genome of a fungal forest pathogen.</title>
        <authorList>
            <person name="Olson A."/>
            <person name="Aerts A."/>
            <person name="Asiegbu F."/>
            <person name="Belbahri L."/>
            <person name="Bouzid O."/>
            <person name="Broberg A."/>
            <person name="Canback B."/>
            <person name="Coutinho P.M."/>
            <person name="Cullen D."/>
            <person name="Dalman K."/>
            <person name="Deflorio G."/>
            <person name="van Diepen L.T."/>
            <person name="Dunand C."/>
            <person name="Duplessis S."/>
            <person name="Durling M."/>
            <person name="Gonthier P."/>
            <person name="Grimwood J."/>
            <person name="Fossdal C.G."/>
            <person name="Hansson D."/>
            <person name="Henrissat B."/>
            <person name="Hietala A."/>
            <person name="Himmelstrand K."/>
            <person name="Hoffmeister D."/>
            <person name="Hogberg N."/>
            <person name="James T.Y."/>
            <person name="Karlsson M."/>
            <person name="Kohler A."/>
            <person name="Kues U."/>
            <person name="Lee Y.H."/>
            <person name="Lin Y.C."/>
            <person name="Lind M."/>
            <person name="Lindquist E."/>
            <person name="Lombard V."/>
            <person name="Lucas S."/>
            <person name="Lunden K."/>
            <person name="Morin E."/>
            <person name="Murat C."/>
            <person name="Park J."/>
            <person name="Raffaello T."/>
            <person name="Rouze P."/>
            <person name="Salamov A."/>
            <person name="Schmutz J."/>
            <person name="Solheim H."/>
            <person name="Stahlberg J."/>
            <person name="Velez H."/>
            <person name="de Vries R.P."/>
            <person name="Wiebenga A."/>
            <person name="Woodward S."/>
            <person name="Yakovlev I."/>
            <person name="Garbelotto M."/>
            <person name="Martin F."/>
            <person name="Grigoriev I.V."/>
            <person name="Stenlid J."/>
        </authorList>
    </citation>
    <scope>NUCLEOTIDE SEQUENCE [LARGE SCALE GENOMIC DNA]</scope>
    <source>
        <strain evidence="1 2">TC 32-1</strain>
    </source>
</reference>
<dbReference type="GeneID" id="20675249"/>
<protein>
    <submittedName>
        <fullName evidence="1">Uncharacterized protein</fullName>
    </submittedName>
</protein>
<dbReference type="Proteomes" id="UP000030671">
    <property type="component" value="Unassembled WGS sequence"/>
</dbReference>
<evidence type="ECO:0000313" key="1">
    <source>
        <dbReference type="EMBL" id="ETW80317.1"/>
    </source>
</evidence>
<dbReference type="InParanoid" id="W4K3E1"/>
<dbReference type="HOGENOM" id="CLU_504381_0_0_1"/>
<sequence>MQPTRFPPEVLSEIFMECLDFPPWIDHDGPIPNAPVDAPFLLTRICRHWRAVAMSTPRLWTNMFLPDLPNTRRKCKLLFSQVAIWLSLSKSLPLSFVLRFDSNFCSRDMTARYLALLFKEIHRWESVQIVLGLGAISWMPVVQPGSMNLLEDFYFDGATDHTSTDVPTIMTSLASAPLLSNVEIVHDQSHKWVLPWANLTVLNLVIEAEDISADTLEGLCDNLHECVNLSDLELAFQYGFTGEVRPPTSDVVLSTLDYLALKCNGTDVIESLMHTLVTPRLSYLSLECLNRRWYPEPSATLGYSILAFLKESGGAIETLRLTDMCILPREIVSCLSLLPNLKGLHLFHERVDTEVLEALTLRFDDEGHLIFGNNLHLKVISCLTAGIFSFSDALPQLPFSMRHPLGDGDCTNTPQLITFLDNQPPREDLTTEKLSAWFSEVSNPAFCRSFARMIESRWLLPPHSKVQQLQTFGFVHFDLHILERMFPEGYVAVMRCWNQGLNLNVWSSLTRMEYWRSIMHM</sequence>
<keyword evidence="2" id="KW-1185">Reference proteome</keyword>
<dbReference type="EMBL" id="KI925459">
    <property type="protein sequence ID" value="ETW80317.1"/>
    <property type="molecule type" value="Genomic_DNA"/>
</dbReference>
<organism evidence="1 2">
    <name type="scientific">Heterobasidion irregulare (strain TC 32-1)</name>
    <dbReference type="NCBI Taxonomy" id="747525"/>
    <lineage>
        <taxon>Eukaryota</taxon>
        <taxon>Fungi</taxon>
        <taxon>Dikarya</taxon>
        <taxon>Basidiomycota</taxon>
        <taxon>Agaricomycotina</taxon>
        <taxon>Agaricomycetes</taxon>
        <taxon>Russulales</taxon>
        <taxon>Bondarzewiaceae</taxon>
        <taxon>Heterobasidion</taxon>
        <taxon>Heterobasidion annosum species complex</taxon>
    </lineage>
</organism>
<dbReference type="OrthoDB" id="3270987at2759"/>
<proteinExistence type="predicted"/>
<accession>W4K3E1</accession>
<gene>
    <name evidence="1" type="ORF">HETIRDRAFT_440289</name>
</gene>
<name>W4K3E1_HETIT</name>